<dbReference type="PROSITE" id="PS01124">
    <property type="entry name" value="HTH_ARAC_FAMILY_2"/>
    <property type="match status" value="1"/>
</dbReference>
<reference evidence="6" key="1">
    <citation type="submission" date="2022-10" db="EMBL/GenBank/DDBJ databases">
        <title>The complete genomes of actinobacterial strains from the NBC collection.</title>
        <authorList>
            <person name="Joergensen T.S."/>
            <person name="Alvarez Arevalo M."/>
            <person name="Sterndorff E.B."/>
            <person name="Faurdal D."/>
            <person name="Vuksanovic O."/>
            <person name="Mourched A.-S."/>
            <person name="Charusanti P."/>
            <person name="Shaw S."/>
            <person name="Blin K."/>
            <person name="Weber T."/>
        </authorList>
    </citation>
    <scope>NUCLEOTIDE SEQUENCE</scope>
    <source>
        <strain evidence="6">NBC_00119</strain>
    </source>
</reference>
<evidence type="ECO:0000256" key="3">
    <source>
        <dbReference type="ARBA" id="ARBA00022763"/>
    </source>
</evidence>
<dbReference type="InterPro" id="IPR018060">
    <property type="entry name" value="HTH_AraC"/>
</dbReference>
<dbReference type="SMART" id="SM01009">
    <property type="entry name" value="AlkA_N"/>
    <property type="match status" value="1"/>
</dbReference>
<dbReference type="EMBL" id="CP108195">
    <property type="protein sequence ID" value="WTS09922.1"/>
    <property type="molecule type" value="Genomic_DNA"/>
</dbReference>
<dbReference type="GO" id="GO:0003700">
    <property type="term" value="F:DNA-binding transcription factor activity"/>
    <property type="evidence" value="ECO:0007669"/>
    <property type="project" value="InterPro"/>
</dbReference>
<dbReference type="SMART" id="SM00478">
    <property type="entry name" value="ENDO3c"/>
    <property type="match status" value="1"/>
</dbReference>
<evidence type="ECO:0000313" key="6">
    <source>
        <dbReference type="EMBL" id="WTS09922.1"/>
    </source>
</evidence>
<dbReference type="Pfam" id="PF06029">
    <property type="entry name" value="AlkA_N"/>
    <property type="match status" value="1"/>
</dbReference>
<organism evidence="6">
    <name type="scientific">Streptomyces sp. NBC_00119</name>
    <dbReference type="NCBI Taxonomy" id="2975659"/>
    <lineage>
        <taxon>Bacteria</taxon>
        <taxon>Bacillati</taxon>
        <taxon>Actinomycetota</taxon>
        <taxon>Actinomycetes</taxon>
        <taxon>Kitasatosporales</taxon>
        <taxon>Streptomycetaceae</taxon>
        <taxon>Streptomyces</taxon>
    </lineage>
</organism>
<dbReference type="InterPro" id="IPR037046">
    <property type="entry name" value="AlkA_N_sf"/>
</dbReference>
<dbReference type="GO" id="GO:0032993">
    <property type="term" value="C:protein-DNA complex"/>
    <property type="evidence" value="ECO:0007669"/>
    <property type="project" value="TreeGrafter"/>
</dbReference>
<dbReference type="InterPro" id="IPR003265">
    <property type="entry name" value="HhH-GPD_domain"/>
</dbReference>
<evidence type="ECO:0000256" key="1">
    <source>
        <dbReference type="ARBA" id="ARBA00000086"/>
    </source>
</evidence>
<sequence length="380" mass="40970">MAAAVRSAAVAFDGTPPVARRLGCSPEELEQSVRDATGLGVAELVLEERTRTAETLLNATALPSTQIAQLAGFRDVGEMLEALNRAEGRRGPKPQGECHPDRIELTVCLPYTAPLNFDEILAYLRMQQLNAIERVDASSYTRAFASGHGSALITLSMASTRIGCRIQADDERDLHDVILRARRVLDLDIDPVAIDTLLSTDASLAPLVAQRPGLRSPGAVDGFEVAVRGIIGQQISVAAARRRLNRIVTEHGSVLPGSDLRLFPTPEQFAAIAPVALSLPPSRAKSLHVLAEACAEGRVTLDPAADRSTERATLLSLYGIGPWTEQYIAMRAMGDRDILLTTDLGVVKSAERHGVSLAEGREDLAPWRSYVSNHLWAADH</sequence>
<keyword evidence="3" id="KW-0227">DNA damage</keyword>
<dbReference type="InterPro" id="IPR010316">
    <property type="entry name" value="AlkA_N"/>
</dbReference>
<dbReference type="GO" id="GO:0032131">
    <property type="term" value="F:alkylated DNA binding"/>
    <property type="evidence" value="ECO:0007669"/>
    <property type="project" value="TreeGrafter"/>
</dbReference>
<dbReference type="PANTHER" id="PTHR43003:SF13">
    <property type="entry name" value="DNA-3-METHYLADENINE GLYCOSYLASE 2"/>
    <property type="match status" value="1"/>
</dbReference>
<dbReference type="InterPro" id="IPR011257">
    <property type="entry name" value="DNA_glycosylase"/>
</dbReference>
<protein>
    <recommendedName>
        <fullName evidence="2">DNA-3-methyladenine glycosylase II</fullName>
        <ecNumber evidence="2">3.2.2.21</ecNumber>
    </recommendedName>
</protein>
<proteinExistence type="predicted"/>
<dbReference type="AlphaFoldDB" id="A0AAU1TXW3"/>
<gene>
    <name evidence="6" type="ORF">OHU69_01620</name>
</gene>
<dbReference type="EC" id="3.2.2.21" evidence="2"/>
<dbReference type="Gene3D" id="1.10.340.30">
    <property type="entry name" value="Hypothetical protein, domain 2"/>
    <property type="match status" value="1"/>
</dbReference>
<dbReference type="Gene3D" id="3.30.310.20">
    <property type="entry name" value="DNA-3-methyladenine glycosylase AlkA, N-terminal domain"/>
    <property type="match status" value="1"/>
</dbReference>
<dbReference type="GO" id="GO:0006307">
    <property type="term" value="P:DNA alkylation repair"/>
    <property type="evidence" value="ECO:0007669"/>
    <property type="project" value="TreeGrafter"/>
</dbReference>
<dbReference type="InterPro" id="IPR051912">
    <property type="entry name" value="Alkylbase_DNA_Glycosylase/TA"/>
</dbReference>
<dbReference type="Pfam" id="PF12833">
    <property type="entry name" value="HTH_18"/>
    <property type="match status" value="1"/>
</dbReference>
<dbReference type="GO" id="GO:0006285">
    <property type="term" value="P:base-excision repair, AP site formation"/>
    <property type="evidence" value="ECO:0007669"/>
    <property type="project" value="TreeGrafter"/>
</dbReference>
<evidence type="ECO:0000256" key="4">
    <source>
        <dbReference type="ARBA" id="ARBA00023204"/>
    </source>
</evidence>
<dbReference type="GO" id="GO:0005737">
    <property type="term" value="C:cytoplasm"/>
    <property type="evidence" value="ECO:0007669"/>
    <property type="project" value="TreeGrafter"/>
</dbReference>
<dbReference type="CDD" id="cd00056">
    <property type="entry name" value="ENDO3c"/>
    <property type="match status" value="1"/>
</dbReference>
<dbReference type="Gene3D" id="1.10.10.60">
    <property type="entry name" value="Homeodomain-like"/>
    <property type="match status" value="1"/>
</dbReference>
<dbReference type="GO" id="GO:0008725">
    <property type="term" value="F:DNA-3-methyladenine glycosylase activity"/>
    <property type="evidence" value="ECO:0007669"/>
    <property type="project" value="TreeGrafter"/>
</dbReference>
<name>A0AAU1TXW3_9ACTN</name>
<evidence type="ECO:0000259" key="5">
    <source>
        <dbReference type="PROSITE" id="PS01124"/>
    </source>
</evidence>
<dbReference type="SUPFAM" id="SSF55945">
    <property type="entry name" value="TATA-box binding protein-like"/>
    <property type="match status" value="1"/>
</dbReference>
<dbReference type="GO" id="GO:0043565">
    <property type="term" value="F:sequence-specific DNA binding"/>
    <property type="evidence" value="ECO:0007669"/>
    <property type="project" value="InterPro"/>
</dbReference>
<accession>A0AAU1TXW3</accession>
<keyword evidence="4" id="KW-0234">DNA repair</keyword>
<dbReference type="GO" id="GO:0043916">
    <property type="term" value="F:DNA-7-methylguanine glycosylase activity"/>
    <property type="evidence" value="ECO:0007669"/>
    <property type="project" value="TreeGrafter"/>
</dbReference>
<comment type="catalytic activity">
    <reaction evidence="1">
        <text>Hydrolysis of alkylated DNA, releasing 3-methyladenine, 3-methylguanine, 7-methylguanine and 7-methyladenine.</text>
        <dbReference type="EC" id="3.2.2.21"/>
    </reaction>
</comment>
<dbReference type="SUPFAM" id="SSF48150">
    <property type="entry name" value="DNA-glycosylase"/>
    <property type="match status" value="1"/>
</dbReference>
<evidence type="ECO:0000256" key="2">
    <source>
        <dbReference type="ARBA" id="ARBA00012000"/>
    </source>
</evidence>
<dbReference type="PANTHER" id="PTHR43003">
    <property type="entry name" value="DNA-3-METHYLADENINE GLYCOSYLASE"/>
    <property type="match status" value="1"/>
</dbReference>
<feature type="domain" description="HTH araC/xylS-type" evidence="5">
    <location>
        <begin position="18"/>
        <end position="88"/>
    </location>
</feature>